<dbReference type="GO" id="GO:0005773">
    <property type="term" value="C:vacuole"/>
    <property type="evidence" value="ECO:0007669"/>
    <property type="project" value="GOC"/>
</dbReference>
<dbReference type="VEuPathDB" id="FungiDB:GVI51_F01375"/>
<dbReference type="PANTHER" id="PTHR13505:SF7">
    <property type="entry name" value="TRANSMEMBRANE PROTEIN 208"/>
    <property type="match status" value="1"/>
</dbReference>
<dbReference type="VEuPathDB" id="FungiDB:GWK60_F01375"/>
<sequence length="173" mass="19799">MAGKATKKQAASNSNTLNTLHKVVGPVLVLAFLRTVLGSNNTYIKFVMFNLPMCACLYILEKTGRPQYNSKGKVVREGMDLSQAGGMTEYMFDLIYLSIIANVGRIIFNTNKWWYLLLLCPIYVGYKLYSLKQQYFGSTPGPVIPDKMPEETKSKRQMKREKRGDDKVKYKYR</sequence>
<evidence type="ECO:0000256" key="1">
    <source>
        <dbReference type="ARBA" id="ARBA00004477"/>
    </source>
</evidence>
<accession>A0A0W0DKM4</accession>
<dbReference type="VEuPathDB" id="FungiDB:B1J91_F01617g"/>
<evidence type="ECO:0000256" key="3">
    <source>
        <dbReference type="ARBA" id="ARBA00022692"/>
    </source>
</evidence>
<evidence type="ECO:0000256" key="7">
    <source>
        <dbReference type="SAM" id="MobiDB-lite"/>
    </source>
</evidence>
<evidence type="ECO:0000313" key="9">
    <source>
        <dbReference type="Proteomes" id="UP000054886"/>
    </source>
</evidence>
<evidence type="ECO:0000256" key="6">
    <source>
        <dbReference type="ARBA" id="ARBA00023136"/>
    </source>
</evidence>
<dbReference type="AlphaFoldDB" id="A0A0W0DKM4"/>
<dbReference type="PANTHER" id="PTHR13505">
    <property type="entry name" value="TRANSMEMBRANE PROTEIN 208"/>
    <property type="match status" value="1"/>
</dbReference>
<comment type="similarity">
    <text evidence="2">Belongs to the TMEM208 family.</text>
</comment>
<evidence type="ECO:0000313" key="8">
    <source>
        <dbReference type="EMBL" id="KTB12362.1"/>
    </source>
</evidence>
<dbReference type="VEuPathDB" id="FungiDB:CAGL0F01617g"/>
<keyword evidence="3" id="KW-0812">Transmembrane</keyword>
<comment type="caution">
    <text evidence="8">The sequence shown here is derived from an EMBL/GenBank/DDBJ whole genome shotgun (WGS) entry which is preliminary data.</text>
</comment>
<evidence type="ECO:0000256" key="4">
    <source>
        <dbReference type="ARBA" id="ARBA00022824"/>
    </source>
</evidence>
<keyword evidence="5" id="KW-1133">Transmembrane helix</keyword>
<keyword evidence="4" id="KW-0256">Endoplasmic reticulum</keyword>
<dbReference type="GO" id="GO:0006624">
    <property type="term" value="P:vacuolar protein processing"/>
    <property type="evidence" value="ECO:0007669"/>
    <property type="project" value="EnsemblFungi"/>
</dbReference>
<dbReference type="GO" id="GO:0005789">
    <property type="term" value="C:endoplasmic reticulum membrane"/>
    <property type="evidence" value="ECO:0007669"/>
    <property type="project" value="UniProtKB-SubCell"/>
</dbReference>
<dbReference type="EMBL" id="LLZZ01000022">
    <property type="protein sequence ID" value="KTB12362.1"/>
    <property type="molecule type" value="Genomic_DNA"/>
</dbReference>
<dbReference type="InterPro" id="IPR008506">
    <property type="entry name" value="SND2/TMEM208"/>
</dbReference>
<dbReference type="Proteomes" id="UP000054886">
    <property type="component" value="Unassembled WGS sequence"/>
</dbReference>
<name>A0A0W0DKM4_CANGB</name>
<organism evidence="8 9">
    <name type="scientific">Candida glabrata</name>
    <name type="common">Yeast</name>
    <name type="synonym">Torulopsis glabrata</name>
    <dbReference type="NCBI Taxonomy" id="5478"/>
    <lineage>
        <taxon>Eukaryota</taxon>
        <taxon>Fungi</taxon>
        <taxon>Dikarya</taxon>
        <taxon>Ascomycota</taxon>
        <taxon>Saccharomycotina</taxon>
        <taxon>Saccharomycetes</taxon>
        <taxon>Saccharomycetales</taxon>
        <taxon>Saccharomycetaceae</taxon>
        <taxon>Nakaseomyces</taxon>
    </lineage>
</organism>
<evidence type="ECO:0000256" key="2">
    <source>
        <dbReference type="ARBA" id="ARBA00009950"/>
    </source>
</evidence>
<keyword evidence="6" id="KW-0472">Membrane</keyword>
<protein>
    <submittedName>
        <fullName evidence="8">Late endosome and vacuole interface protein 10</fullName>
    </submittedName>
</protein>
<dbReference type="Pfam" id="PF05620">
    <property type="entry name" value="TMEM208_SND2"/>
    <property type="match status" value="1"/>
</dbReference>
<gene>
    <name evidence="8" type="ORF">AO440_001168</name>
</gene>
<reference evidence="8 9" key="1">
    <citation type="submission" date="2015-10" db="EMBL/GenBank/DDBJ databases">
        <title>Draft genomes sequences of Candida glabrata isolates 1A, 1B, 2A, 2B, 3A and 3B.</title>
        <authorList>
            <person name="Haavelsrud O.E."/>
            <person name="Gaustad P."/>
        </authorList>
    </citation>
    <scope>NUCLEOTIDE SEQUENCE [LARGE SCALE GENOMIC DNA]</scope>
    <source>
        <strain evidence="8">910700640</strain>
    </source>
</reference>
<feature type="region of interest" description="Disordered" evidence="7">
    <location>
        <begin position="143"/>
        <end position="173"/>
    </location>
</feature>
<comment type="subcellular location">
    <subcellularLocation>
        <location evidence="1">Endoplasmic reticulum membrane</location>
        <topology evidence="1">Multi-pass membrane protein</topology>
    </subcellularLocation>
</comment>
<feature type="compositionally biased region" description="Basic and acidic residues" evidence="7">
    <location>
        <begin position="162"/>
        <end position="173"/>
    </location>
</feature>
<proteinExistence type="inferred from homology"/>
<evidence type="ECO:0000256" key="5">
    <source>
        <dbReference type="ARBA" id="ARBA00022989"/>
    </source>
</evidence>